<proteinExistence type="predicted"/>
<sequence>MNLLKHYSIIFLAGFMRCKDETRSTHYDGV</sequence>
<gene>
    <name evidence="1" type="ORF">AFUS01_LOCUS7940</name>
</gene>
<comment type="caution">
    <text evidence="1">The sequence shown here is derived from an EMBL/GenBank/DDBJ whole genome shotgun (WGS) entry which is preliminary data.</text>
</comment>
<dbReference type="Proteomes" id="UP000708208">
    <property type="component" value="Unassembled WGS sequence"/>
</dbReference>
<name>A0A8J2JF90_9HEXA</name>
<evidence type="ECO:0000313" key="1">
    <source>
        <dbReference type="EMBL" id="CAG7718556.1"/>
    </source>
</evidence>
<organism evidence="1 2">
    <name type="scientific">Allacma fusca</name>
    <dbReference type="NCBI Taxonomy" id="39272"/>
    <lineage>
        <taxon>Eukaryota</taxon>
        <taxon>Metazoa</taxon>
        <taxon>Ecdysozoa</taxon>
        <taxon>Arthropoda</taxon>
        <taxon>Hexapoda</taxon>
        <taxon>Collembola</taxon>
        <taxon>Symphypleona</taxon>
        <taxon>Sminthuridae</taxon>
        <taxon>Allacma</taxon>
    </lineage>
</organism>
<evidence type="ECO:0000313" key="2">
    <source>
        <dbReference type="Proteomes" id="UP000708208"/>
    </source>
</evidence>
<protein>
    <submittedName>
        <fullName evidence="1">Uncharacterized protein</fullName>
    </submittedName>
</protein>
<keyword evidence="2" id="KW-1185">Reference proteome</keyword>
<dbReference type="EMBL" id="CAJVCH010054267">
    <property type="protein sequence ID" value="CAG7718556.1"/>
    <property type="molecule type" value="Genomic_DNA"/>
</dbReference>
<reference evidence="1" key="1">
    <citation type="submission" date="2021-06" db="EMBL/GenBank/DDBJ databases">
        <authorList>
            <person name="Hodson N. C."/>
            <person name="Mongue J. A."/>
            <person name="Jaron S. K."/>
        </authorList>
    </citation>
    <scope>NUCLEOTIDE SEQUENCE</scope>
</reference>
<dbReference type="AlphaFoldDB" id="A0A8J2JF90"/>
<feature type="non-terminal residue" evidence="1">
    <location>
        <position position="1"/>
    </location>
</feature>
<accession>A0A8J2JF90</accession>